<evidence type="ECO:0000256" key="2">
    <source>
        <dbReference type="ARBA" id="ARBA00022679"/>
    </source>
</evidence>
<evidence type="ECO:0000256" key="1">
    <source>
        <dbReference type="ARBA" id="ARBA00022676"/>
    </source>
</evidence>
<organism evidence="4 5">
    <name type="scientific">Rothia mucilaginosa</name>
    <dbReference type="NCBI Taxonomy" id="43675"/>
    <lineage>
        <taxon>Bacteria</taxon>
        <taxon>Bacillati</taxon>
        <taxon>Actinomycetota</taxon>
        <taxon>Actinomycetes</taxon>
        <taxon>Micrococcales</taxon>
        <taxon>Micrococcaceae</taxon>
        <taxon>Rothia</taxon>
    </lineage>
</organism>
<dbReference type="SUPFAM" id="SSF53756">
    <property type="entry name" value="UDP-Glycosyltransferase/glycogen phosphorylase"/>
    <property type="match status" value="1"/>
</dbReference>
<name>A0A930LT78_9MICC</name>
<dbReference type="GO" id="GO:0016757">
    <property type="term" value="F:glycosyltransferase activity"/>
    <property type="evidence" value="ECO:0007669"/>
    <property type="project" value="UniProtKB-KW"/>
</dbReference>
<dbReference type="InterPro" id="IPR047691">
    <property type="entry name" value="PelF-like"/>
</dbReference>
<proteinExistence type="predicted"/>
<keyword evidence="2" id="KW-0808">Transferase</keyword>
<sequence length="572" mass="64851">MTEQMYRNHYAPLQLPEPGEHYTDPEYPDVDVAIIMESTYPYLKGGVSAVVHDIVSENPDLSFGIIHIAWDKNSPHEDLYGMPKNVKWVKVIYLSLDVNRAAFAAECDPDSLHMKMPQRRELADRLIRGFNALIAGDVNPLWKLYDEGINPATRTYNLFGLFGTREFMQVIANLGFFSEVPFGELFWKVRDFVSILFALLHERMPHARVYHAHTTGYAALIAAAAARDHGTSFLLTEHNLYIRDTINTKLERNMAKPITTDYAFLAEEREHPGLGPVTLDERAWSVWFLEMGRFCYPSADMATYLYPKALEEARGIGAPIDQMNEGEKDRAIILPNGMLIESVAEAYYARQAARARILAEGRGHVWRFVFIARVVPIKGLTDLIRSLAVLRDQGLVNFHLDVLGPKDHLPEYYELCLRTIEELNMGEYITFHGTVNVRAMLDRFDLLLMPSYNEGQPIVALEAMAASIPLVSTDVGGMSQLIDDVLVAPDGHEIGNCGILTIPGDIHGFAAALRTLMEEPSIYERYCVNAYDRIVSFFQLRLVMDRYNTIYRELGKLPPRAPEFDPEYDGHE</sequence>
<dbReference type="Proteomes" id="UP000785653">
    <property type="component" value="Unassembled WGS sequence"/>
</dbReference>
<dbReference type="PANTHER" id="PTHR12526">
    <property type="entry name" value="GLYCOSYLTRANSFERASE"/>
    <property type="match status" value="1"/>
</dbReference>
<gene>
    <name evidence="4" type="primary">pelF</name>
    <name evidence="4" type="ORF">HXO65_01565</name>
</gene>
<evidence type="ECO:0000313" key="5">
    <source>
        <dbReference type="Proteomes" id="UP000785653"/>
    </source>
</evidence>
<reference evidence="4" key="1">
    <citation type="submission" date="2020-04" db="EMBL/GenBank/DDBJ databases">
        <title>Deep metagenomics examines the oral microbiome during advanced dental caries in children, revealing novel taxa and co-occurrences with host molecules.</title>
        <authorList>
            <person name="Baker J.L."/>
            <person name="Morton J.T."/>
            <person name="Dinis M."/>
            <person name="Alvarez R."/>
            <person name="Tran N.C."/>
            <person name="Knight R."/>
            <person name="Edlund A."/>
        </authorList>
    </citation>
    <scope>NUCLEOTIDE SEQUENCE</scope>
    <source>
        <strain evidence="4">JCVI_47_bin.3</strain>
    </source>
</reference>
<evidence type="ECO:0000313" key="4">
    <source>
        <dbReference type="EMBL" id="MBF1672882.1"/>
    </source>
</evidence>
<dbReference type="Pfam" id="PF11997">
    <property type="entry name" value="DUF3492"/>
    <property type="match status" value="1"/>
</dbReference>
<comment type="caution">
    <text evidence="4">The sequence shown here is derived from an EMBL/GenBank/DDBJ whole genome shotgun (WGS) entry which is preliminary data.</text>
</comment>
<dbReference type="InterPro" id="IPR022622">
    <property type="entry name" value="DUF3492"/>
</dbReference>
<keyword evidence="1" id="KW-0328">Glycosyltransferase</keyword>
<protein>
    <submittedName>
        <fullName evidence="4">GT4 family glycosyltransferase PelF</fullName>
    </submittedName>
</protein>
<dbReference type="Gene3D" id="3.40.50.2000">
    <property type="entry name" value="Glycogen Phosphorylase B"/>
    <property type="match status" value="2"/>
</dbReference>
<dbReference type="PANTHER" id="PTHR12526:SF510">
    <property type="entry name" value="D-INOSITOL 3-PHOSPHATE GLYCOSYLTRANSFERASE"/>
    <property type="match status" value="1"/>
</dbReference>
<accession>A0A930LT78</accession>
<dbReference type="Pfam" id="PF13692">
    <property type="entry name" value="Glyco_trans_1_4"/>
    <property type="match status" value="1"/>
</dbReference>
<evidence type="ECO:0000259" key="3">
    <source>
        <dbReference type="Pfam" id="PF11997"/>
    </source>
</evidence>
<feature type="domain" description="DUF3492" evidence="3">
    <location>
        <begin position="31"/>
        <end position="318"/>
    </location>
</feature>
<dbReference type="AlphaFoldDB" id="A0A930LT78"/>
<dbReference type="EMBL" id="JABZXS010000009">
    <property type="protein sequence ID" value="MBF1672882.1"/>
    <property type="molecule type" value="Genomic_DNA"/>
</dbReference>
<dbReference type="NCBIfam" id="NF038011">
    <property type="entry name" value="PelF"/>
    <property type="match status" value="1"/>
</dbReference>